<proteinExistence type="predicted"/>
<dbReference type="Proteomes" id="UP000196435">
    <property type="component" value="Unassembled WGS sequence"/>
</dbReference>
<gene>
    <name evidence="1" type="ORF">XIS1_1110005</name>
</gene>
<dbReference type="EMBL" id="FTLG01000015">
    <property type="protein sequence ID" value="SIP71228.1"/>
    <property type="molecule type" value="Genomic_DNA"/>
</dbReference>
<organism evidence="1 2">
    <name type="scientific">Xenorhabdus innexi</name>
    <dbReference type="NCBI Taxonomy" id="290109"/>
    <lineage>
        <taxon>Bacteria</taxon>
        <taxon>Pseudomonadati</taxon>
        <taxon>Pseudomonadota</taxon>
        <taxon>Gammaproteobacteria</taxon>
        <taxon>Enterobacterales</taxon>
        <taxon>Morganellaceae</taxon>
        <taxon>Xenorhabdus</taxon>
    </lineage>
</organism>
<reference evidence="2" key="1">
    <citation type="submission" date="2016-12" db="EMBL/GenBank/DDBJ databases">
        <authorList>
            <person name="Gaudriault S."/>
        </authorList>
    </citation>
    <scope>NUCLEOTIDE SEQUENCE [LARGE SCALE GENOMIC DNA]</scope>
    <source>
        <strain evidence="2">HGB1681 (deposited as PTA-6826 in the American Type Culture Collection)</strain>
    </source>
</reference>
<evidence type="ECO:0000313" key="2">
    <source>
        <dbReference type="Proteomes" id="UP000196435"/>
    </source>
</evidence>
<dbReference type="AlphaFoldDB" id="A0A1N6MQW6"/>
<name>A0A1N6MQW6_9GAMM</name>
<sequence>MIFRPFNYLPGLIIPNQFPHPQLNFTDLLALALVLLFEAVRLGTRGDQH</sequence>
<accession>A0A1N6MQW6</accession>
<protein>
    <submittedName>
        <fullName evidence="1">Uncharacterized protein</fullName>
    </submittedName>
</protein>
<evidence type="ECO:0000313" key="1">
    <source>
        <dbReference type="EMBL" id="SIP71228.1"/>
    </source>
</evidence>